<feature type="signal peptide" evidence="1">
    <location>
        <begin position="1"/>
        <end position="23"/>
    </location>
</feature>
<dbReference type="AlphaFoldDB" id="A0A3N4UXM2"/>
<dbReference type="RefSeq" id="WP_123771258.1">
    <property type="nucleotide sequence ID" value="NZ_RKQN01000005.1"/>
</dbReference>
<dbReference type="Proteomes" id="UP000269708">
    <property type="component" value="Unassembled WGS sequence"/>
</dbReference>
<feature type="chain" id="PRO_5018237292" evidence="1">
    <location>
        <begin position="24"/>
        <end position="99"/>
    </location>
</feature>
<accession>A0A3N4UXM2</accession>
<protein>
    <submittedName>
        <fullName evidence="2">Uncharacterized protein</fullName>
    </submittedName>
</protein>
<keyword evidence="1" id="KW-0732">Signal</keyword>
<keyword evidence="3" id="KW-1185">Reference proteome</keyword>
<organism evidence="2 3">
    <name type="scientific">Vulcaniibacterium tengchongense</name>
    <dbReference type="NCBI Taxonomy" id="1273429"/>
    <lineage>
        <taxon>Bacteria</taxon>
        <taxon>Pseudomonadati</taxon>
        <taxon>Pseudomonadota</taxon>
        <taxon>Gammaproteobacteria</taxon>
        <taxon>Lysobacterales</taxon>
        <taxon>Lysobacteraceae</taxon>
        <taxon>Vulcaniibacterium</taxon>
    </lineage>
</organism>
<sequence>MRKLFSNAVLSVAVAGAPLAADAAAGGVIQFHGAVLEPTLPSDPGLDPRTARVPLRTHAGRLSDLHDRSEPGIALLDYYHAHRHAQGLCDVPYVTATYL</sequence>
<comment type="caution">
    <text evidence="2">The sequence shown here is derived from an EMBL/GenBank/DDBJ whole genome shotgun (WGS) entry which is preliminary data.</text>
</comment>
<reference evidence="2 3" key="1">
    <citation type="submission" date="2018-11" db="EMBL/GenBank/DDBJ databases">
        <title>Genomic Encyclopedia of Type Strains, Phase IV (KMG-IV): sequencing the most valuable type-strain genomes for metagenomic binning, comparative biology and taxonomic classification.</title>
        <authorList>
            <person name="Goeker M."/>
        </authorList>
    </citation>
    <scope>NUCLEOTIDE SEQUENCE [LARGE SCALE GENOMIC DNA]</scope>
    <source>
        <strain evidence="2 3">DSM 25623</strain>
    </source>
</reference>
<dbReference type="EMBL" id="RKQN01000005">
    <property type="protein sequence ID" value="RPE75496.1"/>
    <property type="molecule type" value="Genomic_DNA"/>
</dbReference>
<evidence type="ECO:0000256" key="1">
    <source>
        <dbReference type="SAM" id="SignalP"/>
    </source>
</evidence>
<evidence type="ECO:0000313" key="3">
    <source>
        <dbReference type="Proteomes" id="UP000269708"/>
    </source>
</evidence>
<evidence type="ECO:0000313" key="2">
    <source>
        <dbReference type="EMBL" id="RPE75496.1"/>
    </source>
</evidence>
<proteinExistence type="predicted"/>
<name>A0A3N4UXM2_9GAMM</name>
<gene>
    <name evidence="2" type="ORF">EDC50_2941</name>
</gene>